<feature type="transmembrane region" description="Helical" evidence="1">
    <location>
        <begin position="41"/>
        <end position="62"/>
    </location>
</feature>
<sequence>MALRHYQSQEYQYEEYIPKEKNTTVQAYQVKNAKKERINELLFFVNIVLFSLITVIASYIYLALDIPVFPALALASATGLIGFRLVQVGLKKRILYKVKK</sequence>
<accession>A0AA96VQW3</accession>
<dbReference type="AlphaFoldDB" id="A0AA96VQW3"/>
<proteinExistence type="predicted"/>
<keyword evidence="3" id="KW-1185">Reference proteome</keyword>
<feature type="transmembrane region" description="Helical" evidence="1">
    <location>
        <begin position="68"/>
        <end position="90"/>
    </location>
</feature>
<gene>
    <name evidence="2" type="ORF">PW220_02565</name>
</gene>
<dbReference type="Pfam" id="PF11674">
    <property type="entry name" value="DUF3270"/>
    <property type="match status" value="1"/>
</dbReference>
<dbReference type="RefSeq" id="WP_172091044.1">
    <property type="nucleotide sequence ID" value="NZ_CP118734.1"/>
</dbReference>
<evidence type="ECO:0000313" key="3">
    <source>
        <dbReference type="Proteomes" id="UP001301526"/>
    </source>
</evidence>
<keyword evidence="1" id="KW-0472">Membrane</keyword>
<reference evidence="2 3" key="1">
    <citation type="submission" date="2023-02" db="EMBL/GenBank/DDBJ databases">
        <title>Streptococcus sp. Genome Sequencing and Assembly.</title>
        <authorList>
            <person name="Shore S.M."/>
            <person name="Nicholson T.L."/>
        </authorList>
    </citation>
    <scope>NUCLEOTIDE SEQUENCE [LARGE SCALE GENOMIC DNA]</scope>
    <source>
        <strain evidence="2 3">29892</strain>
    </source>
</reference>
<organism evidence="2 3">
    <name type="scientific">Streptococcus iners subsp. hyiners</name>
    <dbReference type="NCBI Taxonomy" id="3028083"/>
    <lineage>
        <taxon>Bacteria</taxon>
        <taxon>Bacillati</taxon>
        <taxon>Bacillota</taxon>
        <taxon>Bacilli</taxon>
        <taxon>Lactobacillales</taxon>
        <taxon>Streptococcaceae</taxon>
        <taxon>Streptococcus</taxon>
        <taxon>Streptococcus iners</taxon>
    </lineage>
</organism>
<name>A0AA96VQW3_9STRE</name>
<protein>
    <submittedName>
        <fullName evidence="2">DUF3270 domain-containing protein</fullName>
    </submittedName>
</protein>
<evidence type="ECO:0000313" key="2">
    <source>
        <dbReference type="EMBL" id="WNY49544.1"/>
    </source>
</evidence>
<keyword evidence="1" id="KW-0812">Transmembrane</keyword>
<dbReference type="InterPro" id="IPR021688">
    <property type="entry name" value="DUF3270"/>
</dbReference>
<dbReference type="Proteomes" id="UP001301526">
    <property type="component" value="Chromosome"/>
</dbReference>
<dbReference type="EMBL" id="CP118734">
    <property type="protein sequence ID" value="WNY49544.1"/>
    <property type="molecule type" value="Genomic_DNA"/>
</dbReference>
<evidence type="ECO:0000256" key="1">
    <source>
        <dbReference type="SAM" id="Phobius"/>
    </source>
</evidence>
<keyword evidence="1" id="KW-1133">Transmembrane helix</keyword>